<keyword evidence="3" id="KW-1185">Reference proteome</keyword>
<dbReference type="Pfam" id="PF13302">
    <property type="entry name" value="Acetyltransf_3"/>
    <property type="match status" value="1"/>
</dbReference>
<evidence type="ECO:0000313" key="3">
    <source>
        <dbReference type="Proteomes" id="UP000290889"/>
    </source>
</evidence>
<dbReference type="EMBL" id="CP035544">
    <property type="protein sequence ID" value="QBA64958.1"/>
    <property type="molecule type" value="Genomic_DNA"/>
</dbReference>
<dbReference type="Gene3D" id="3.40.630.30">
    <property type="match status" value="1"/>
</dbReference>
<proteinExistence type="predicted"/>
<reference evidence="2 3" key="1">
    <citation type="submission" date="2019-01" db="EMBL/GenBank/DDBJ databases">
        <title>Muriicola soli sp. nov., isolated from soil.</title>
        <authorList>
            <person name="Kang H.J."/>
            <person name="Kim S.B."/>
        </authorList>
    </citation>
    <scope>NUCLEOTIDE SEQUENCE [LARGE SCALE GENOMIC DNA]</scope>
    <source>
        <strain evidence="2 3">MMS17-SY002</strain>
    </source>
</reference>
<name>A0A411EBD4_9FLAO</name>
<sequence length="174" mass="20201">MKPTPILETDRLVLRELCPDDAEDMLRLHSHPEVQRYTGEAVITTGAGIREKIEEKMHDYITYGYGRWATVLKDGNQFIGWSGLAYLPEFDEIDVGYRFLPQFWGKGLATEATRAILGYAFSDLELERIVAIAMKENRASIRVMEKAGMHFDKYAPYFPDMEELVWYTCERDNY</sequence>
<evidence type="ECO:0000259" key="1">
    <source>
        <dbReference type="PROSITE" id="PS51186"/>
    </source>
</evidence>
<dbReference type="Proteomes" id="UP000290889">
    <property type="component" value="Chromosome"/>
</dbReference>
<dbReference type="PANTHER" id="PTHR43792">
    <property type="entry name" value="GNAT FAMILY, PUTATIVE (AFU_ORTHOLOGUE AFUA_3G00765)-RELATED-RELATED"/>
    <property type="match status" value="1"/>
</dbReference>
<dbReference type="RefSeq" id="WP_129605729.1">
    <property type="nucleotide sequence ID" value="NZ_CP035544.1"/>
</dbReference>
<protein>
    <submittedName>
        <fullName evidence="2">N-acetyltransferase</fullName>
    </submittedName>
</protein>
<dbReference type="SUPFAM" id="SSF55729">
    <property type="entry name" value="Acyl-CoA N-acyltransferases (Nat)"/>
    <property type="match status" value="1"/>
</dbReference>
<dbReference type="GO" id="GO:0016747">
    <property type="term" value="F:acyltransferase activity, transferring groups other than amino-acyl groups"/>
    <property type="evidence" value="ECO:0007669"/>
    <property type="project" value="InterPro"/>
</dbReference>
<keyword evidence="2" id="KW-0808">Transferase</keyword>
<dbReference type="InterPro" id="IPR016181">
    <property type="entry name" value="Acyl_CoA_acyltransferase"/>
</dbReference>
<accession>A0A411EBD4</accession>
<dbReference type="InterPro" id="IPR051531">
    <property type="entry name" value="N-acetyltransferase"/>
</dbReference>
<organism evidence="2 3">
    <name type="scientific">Muriicola soli</name>
    <dbReference type="NCBI Taxonomy" id="2507538"/>
    <lineage>
        <taxon>Bacteria</taxon>
        <taxon>Pseudomonadati</taxon>
        <taxon>Bacteroidota</taxon>
        <taxon>Flavobacteriia</taxon>
        <taxon>Flavobacteriales</taxon>
        <taxon>Flavobacteriaceae</taxon>
        <taxon>Muriicola</taxon>
    </lineage>
</organism>
<gene>
    <name evidence="2" type="ORF">EQY75_10725</name>
</gene>
<dbReference type="AlphaFoldDB" id="A0A411EBD4"/>
<feature type="domain" description="N-acetyltransferase" evidence="1">
    <location>
        <begin position="12"/>
        <end position="172"/>
    </location>
</feature>
<dbReference type="PANTHER" id="PTHR43792:SF1">
    <property type="entry name" value="N-ACETYLTRANSFERASE DOMAIN-CONTAINING PROTEIN"/>
    <property type="match status" value="1"/>
</dbReference>
<dbReference type="PROSITE" id="PS51186">
    <property type="entry name" value="GNAT"/>
    <property type="match status" value="1"/>
</dbReference>
<dbReference type="KEGG" id="mur:EQY75_10725"/>
<dbReference type="OrthoDB" id="9788916at2"/>
<evidence type="ECO:0000313" key="2">
    <source>
        <dbReference type="EMBL" id="QBA64958.1"/>
    </source>
</evidence>
<dbReference type="InterPro" id="IPR000182">
    <property type="entry name" value="GNAT_dom"/>
</dbReference>